<gene>
    <name evidence="1" type="ORF">Vau01_094970</name>
</gene>
<keyword evidence="2" id="KW-1185">Reference proteome</keyword>
<name>A0A8J3ZDL6_9ACTN</name>
<organism evidence="1 2">
    <name type="scientific">Virgisporangium aurantiacum</name>
    <dbReference type="NCBI Taxonomy" id="175570"/>
    <lineage>
        <taxon>Bacteria</taxon>
        <taxon>Bacillati</taxon>
        <taxon>Actinomycetota</taxon>
        <taxon>Actinomycetes</taxon>
        <taxon>Micromonosporales</taxon>
        <taxon>Micromonosporaceae</taxon>
        <taxon>Virgisporangium</taxon>
    </lineage>
</organism>
<dbReference type="Proteomes" id="UP000612585">
    <property type="component" value="Unassembled WGS sequence"/>
</dbReference>
<evidence type="ECO:0000313" key="2">
    <source>
        <dbReference type="Proteomes" id="UP000612585"/>
    </source>
</evidence>
<proteinExistence type="predicted"/>
<dbReference type="InterPro" id="IPR006764">
    <property type="entry name" value="SAM_dep_MeTrfase_SAV2177_type"/>
</dbReference>
<evidence type="ECO:0000313" key="1">
    <source>
        <dbReference type="EMBL" id="GIJ61981.1"/>
    </source>
</evidence>
<dbReference type="Gene3D" id="3.40.50.150">
    <property type="entry name" value="Vaccinia Virus protein VP39"/>
    <property type="match status" value="1"/>
</dbReference>
<dbReference type="Pfam" id="PF04672">
    <property type="entry name" value="Methyltransf_19"/>
    <property type="match status" value="1"/>
</dbReference>
<dbReference type="SUPFAM" id="SSF53335">
    <property type="entry name" value="S-adenosyl-L-methionine-dependent methyltransferases"/>
    <property type="match status" value="1"/>
</dbReference>
<dbReference type="AlphaFoldDB" id="A0A8J3ZDL6"/>
<comment type="caution">
    <text evidence="1">The sequence shown here is derived from an EMBL/GenBank/DDBJ whole genome shotgun (WGS) entry which is preliminary data.</text>
</comment>
<protein>
    <recommendedName>
        <fullName evidence="3">S-adenosyl methyltransferase</fullName>
    </recommendedName>
</protein>
<sequence length="250" mass="26555">MTEPSPKVAHSARLLNHLLGGTDNHPVDRAAAEQMLRHLPGLVTWARSNRRFLGRAVRYLTGTAGVTQFLDIGAGLPTADNTHQVAPDATVLYADNDPQVVALARKLLTGTATYIEADLRDPDHILRAAAATLDLSAPVAVMLIGVVDFIVDDRAAAAAVRDLMAGLPSGSYLVLTHPTLEVAPEAVVRAMEWWNASGSAPICARAPSEVAGFFRGLDLLDPGVVTVTRWRPDGNDTTSVPEYAGVARKA</sequence>
<evidence type="ECO:0008006" key="3">
    <source>
        <dbReference type="Google" id="ProtNLM"/>
    </source>
</evidence>
<dbReference type="InterPro" id="IPR029063">
    <property type="entry name" value="SAM-dependent_MTases_sf"/>
</dbReference>
<accession>A0A8J3ZDL6</accession>
<reference evidence="1" key="1">
    <citation type="submission" date="2021-01" db="EMBL/GenBank/DDBJ databases">
        <title>Whole genome shotgun sequence of Virgisporangium aurantiacum NBRC 16421.</title>
        <authorList>
            <person name="Komaki H."/>
            <person name="Tamura T."/>
        </authorList>
    </citation>
    <scope>NUCLEOTIDE SEQUENCE</scope>
    <source>
        <strain evidence="1">NBRC 16421</strain>
    </source>
</reference>
<dbReference type="RefSeq" id="WP_204007304.1">
    <property type="nucleotide sequence ID" value="NZ_BOPG01000072.1"/>
</dbReference>
<dbReference type="PIRSF" id="PIRSF017393">
    <property type="entry name" value="MTase_SAV2177"/>
    <property type="match status" value="1"/>
</dbReference>
<dbReference type="EMBL" id="BOPG01000072">
    <property type="protein sequence ID" value="GIJ61981.1"/>
    <property type="molecule type" value="Genomic_DNA"/>
</dbReference>